<dbReference type="InterPro" id="IPR002213">
    <property type="entry name" value="UDP_glucos_trans"/>
</dbReference>
<keyword evidence="3 4" id="KW-0808">Transferase</keyword>
<dbReference type="GO" id="GO:0016020">
    <property type="term" value="C:membrane"/>
    <property type="evidence" value="ECO:0007669"/>
    <property type="project" value="UniProtKB-SubCell"/>
</dbReference>
<evidence type="ECO:0000313" key="7">
    <source>
        <dbReference type="Proteomes" id="UP001162162"/>
    </source>
</evidence>
<sequence length="535" mass="61153">MSRLTVTGVTVISLFILFHDGYCANILFVTLFPSISHQKVFQPIWKELSLRGHNVHVIATNPLRDPSLANLTEYDISSHYELLKRMANNTNTRDLLLTKPSFFTTFLKDIILTEKFSKLSEITLSHPEVQRLLKTNIQFDVVLVEWLFPTMAGFGAKYNCPMIGVTSLGAPLVALDTVGNPSHPIIAPDHNLPVTRDMTFKERVLSTLYAVYVRFWYHMVVLPREDKLVKKYLGEELPYIGDIERNVSLLLLNRSPIFHRAMPVVPAVIELGTTLVNRERPEMEANLKAFLDESKQGVIYFSLGSNMKSIYLPDQLREIILAVFGRLPYNVVMKWENDTLLGKPDNVLISKWFPQLSLLEHPNVRLFIMQGGLQSSEEAIVAQVPIIGLPTSSDQLTNVDSFVKYGAGIALDFDYLTAESFDATIRKIMTTPSYHENVKELSKLISDQPIDGLQRAVWWVEYVIKHKGANHLRSTILNTPWWQYFLLDIIALFITVLSLILLICYVILKVMFILLKNVEKLFLPRSEEPEHKKRQ</sequence>
<evidence type="ECO:0000256" key="5">
    <source>
        <dbReference type="RuleBase" id="RU362059"/>
    </source>
</evidence>
<comment type="catalytic activity">
    <reaction evidence="5">
        <text>glucuronate acceptor + UDP-alpha-D-glucuronate = acceptor beta-D-glucuronoside + UDP + H(+)</text>
        <dbReference type="Rhea" id="RHEA:21032"/>
        <dbReference type="ChEBI" id="CHEBI:15378"/>
        <dbReference type="ChEBI" id="CHEBI:58052"/>
        <dbReference type="ChEBI" id="CHEBI:58223"/>
        <dbReference type="ChEBI" id="CHEBI:132367"/>
        <dbReference type="ChEBI" id="CHEBI:132368"/>
        <dbReference type="EC" id="2.4.1.17"/>
    </reaction>
</comment>
<keyword evidence="5" id="KW-0812">Transmembrane</keyword>
<name>A0AAV8YL65_9CUCU</name>
<dbReference type="PROSITE" id="PS00375">
    <property type="entry name" value="UDPGT"/>
    <property type="match status" value="1"/>
</dbReference>
<organism evidence="6 7">
    <name type="scientific">Aromia moschata</name>
    <dbReference type="NCBI Taxonomy" id="1265417"/>
    <lineage>
        <taxon>Eukaryota</taxon>
        <taxon>Metazoa</taxon>
        <taxon>Ecdysozoa</taxon>
        <taxon>Arthropoda</taxon>
        <taxon>Hexapoda</taxon>
        <taxon>Insecta</taxon>
        <taxon>Pterygota</taxon>
        <taxon>Neoptera</taxon>
        <taxon>Endopterygota</taxon>
        <taxon>Coleoptera</taxon>
        <taxon>Polyphaga</taxon>
        <taxon>Cucujiformia</taxon>
        <taxon>Chrysomeloidea</taxon>
        <taxon>Cerambycidae</taxon>
        <taxon>Cerambycinae</taxon>
        <taxon>Callichromatini</taxon>
        <taxon>Aromia</taxon>
    </lineage>
</organism>
<evidence type="ECO:0000256" key="4">
    <source>
        <dbReference type="RuleBase" id="RU003718"/>
    </source>
</evidence>
<dbReference type="GO" id="GO:0015020">
    <property type="term" value="F:glucuronosyltransferase activity"/>
    <property type="evidence" value="ECO:0007669"/>
    <property type="project" value="UniProtKB-EC"/>
</dbReference>
<dbReference type="Proteomes" id="UP001162162">
    <property type="component" value="Unassembled WGS sequence"/>
</dbReference>
<keyword evidence="2 4" id="KW-0328">Glycosyltransferase</keyword>
<protein>
    <recommendedName>
        <fullName evidence="5">UDP-glucuronosyltransferase</fullName>
        <ecNumber evidence="5">2.4.1.17</ecNumber>
    </recommendedName>
</protein>
<keyword evidence="7" id="KW-1185">Reference proteome</keyword>
<dbReference type="InterPro" id="IPR035595">
    <property type="entry name" value="UDP_glycos_trans_CS"/>
</dbReference>
<evidence type="ECO:0000256" key="1">
    <source>
        <dbReference type="ARBA" id="ARBA00009995"/>
    </source>
</evidence>
<keyword evidence="5" id="KW-1133">Transmembrane helix</keyword>
<dbReference type="EMBL" id="JAPWTK010000080">
    <property type="protein sequence ID" value="KAJ8951681.1"/>
    <property type="molecule type" value="Genomic_DNA"/>
</dbReference>
<evidence type="ECO:0000256" key="3">
    <source>
        <dbReference type="ARBA" id="ARBA00022679"/>
    </source>
</evidence>
<dbReference type="PANTHER" id="PTHR48043">
    <property type="entry name" value="EG:EG0003.4 PROTEIN-RELATED"/>
    <property type="match status" value="1"/>
</dbReference>
<dbReference type="SUPFAM" id="SSF53756">
    <property type="entry name" value="UDP-Glycosyltransferase/glycogen phosphorylase"/>
    <property type="match status" value="1"/>
</dbReference>
<comment type="caution">
    <text evidence="6">The sequence shown here is derived from an EMBL/GenBank/DDBJ whole genome shotgun (WGS) entry which is preliminary data.</text>
</comment>
<feature type="transmembrane region" description="Helical" evidence="5">
    <location>
        <begin position="481"/>
        <end position="508"/>
    </location>
</feature>
<dbReference type="InterPro" id="IPR050271">
    <property type="entry name" value="UDP-glycosyltransferase"/>
</dbReference>
<dbReference type="PANTHER" id="PTHR48043:SF159">
    <property type="entry name" value="EG:EG0003.4 PROTEIN-RELATED"/>
    <property type="match status" value="1"/>
</dbReference>
<accession>A0AAV8YL65</accession>
<dbReference type="EC" id="2.4.1.17" evidence="5"/>
<dbReference type="AlphaFoldDB" id="A0AAV8YL65"/>
<comment type="subcellular location">
    <subcellularLocation>
        <location evidence="5">Membrane</location>
        <topology evidence="5">Single-pass membrane protein</topology>
    </subcellularLocation>
</comment>
<dbReference type="Pfam" id="PF00201">
    <property type="entry name" value="UDPGT"/>
    <property type="match status" value="1"/>
</dbReference>
<comment type="similarity">
    <text evidence="1 4">Belongs to the UDP-glycosyltransferase family.</text>
</comment>
<dbReference type="CDD" id="cd03784">
    <property type="entry name" value="GT1_Gtf-like"/>
    <property type="match status" value="1"/>
</dbReference>
<evidence type="ECO:0000256" key="2">
    <source>
        <dbReference type="ARBA" id="ARBA00022676"/>
    </source>
</evidence>
<dbReference type="FunFam" id="3.40.50.2000:FF:000050">
    <property type="entry name" value="UDP-glucuronosyltransferase"/>
    <property type="match status" value="1"/>
</dbReference>
<gene>
    <name evidence="6" type="ORF">NQ318_012223</name>
</gene>
<keyword evidence="5" id="KW-0472">Membrane</keyword>
<evidence type="ECO:0000313" key="6">
    <source>
        <dbReference type="EMBL" id="KAJ8951681.1"/>
    </source>
</evidence>
<dbReference type="Gene3D" id="3.40.50.2000">
    <property type="entry name" value="Glycogen Phosphorylase B"/>
    <property type="match status" value="2"/>
</dbReference>
<reference evidence="6" key="1">
    <citation type="journal article" date="2023" name="Insect Mol. Biol.">
        <title>Genome sequencing provides insights into the evolution of gene families encoding plant cell wall-degrading enzymes in longhorned beetles.</title>
        <authorList>
            <person name="Shin N.R."/>
            <person name="Okamura Y."/>
            <person name="Kirsch R."/>
            <person name="Pauchet Y."/>
        </authorList>
    </citation>
    <scope>NUCLEOTIDE SEQUENCE</scope>
    <source>
        <strain evidence="6">AMC_N1</strain>
    </source>
</reference>
<proteinExistence type="inferred from homology"/>